<sequence length="58" mass="6654">MMFGNRKKFKISTLKISSFITSTRELRGGAALTFQADCPYFKTQPKTCVESVDWCWTP</sequence>
<dbReference type="STRING" id="1237149.C900_02242"/>
<keyword evidence="2" id="KW-1185">Reference proteome</keyword>
<comment type="caution">
    <text evidence="1">The sequence shown here is derived from an EMBL/GenBank/DDBJ whole genome shotgun (WGS) entry which is preliminary data.</text>
</comment>
<accession>L8JXC0</accession>
<protein>
    <submittedName>
        <fullName evidence="1">Uncharacterized protein</fullName>
    </submittedName>
</protein>
<dbReference type="AlphaFoldDB" id="L8JXC0"/>
<dbReference type="Proteomes" id="UP000011135">
    <property type="component" value="Unassembled WGS sequence"/>
</dbReference>
<dbReference type="EMBL" id="AMZN01000032">
    <property type="protein sequence ID" value="ELR71867.1"/>
    <property type="molecule type" value="Genomic_DNA"/>
</dbReference>
<proteinExistence type="predicted"/>
<evidence type="ECO:0000313" key="2">
    <source>
        <dbReference type="Proteomes" id="UP000011135"/>
    </source>
</evidence>
<evidence type="ECO:0000313" key="1">
    <source>
        <dbReference type="EMBL" id="ELR71867.1"/>
    </source>
</evidence>
<organism evidence="1 2">
    <name type="scientific">Fulvivirga imtechensis AK7</name>
    <dbReference type="NCBI Taxonomy" id="1237149"/>
    <lineage>
        <taxon>Bacteria</taxon>
        <taxon>Pseudomonadati</taxon>
        <taxon>Bacteroidota</taxon>
        <taxon>Cytophagia</taxon>
        <taxon>Cytophagales</taxon>
        <taxon>Fulvivirgaceae</taxon>
        <taxon>Fulvivirga</taxon>
    </lineage>
</organism>
<gene>
    <name evidence="1" type="ORF">C900_02242</name>
</gene>
<reference evidence="1 2" key="1">
    <citation type="submission" date="2012-12" db="EMBL/GenBank/DDBJ databases">
        <title>Genome assembly of Fulvivirga imtechensis AK7.</title>
        <authorList>
            <person name="Nupur N."/>
            <person name="Khatri I."/>
            <person name="Kumar R."/>
            <person name="Subramanian S."/>
            <person name="Pinnaka A."/>
        </authorList>
    </citation>
    <scope>NUCLEOTIDE SEQUENCE [LARGE SCALE GENOMIC DNA]</scope>
    <source>
        <strain evidence="1 2">AK7</strain>
    </source>
</reference>
<name>L8JXC0_9BACT</name>